<gene>
    <name evidence="1" type="ORF">IV01_25975</name>
</gene>
<protein>
    <submittedName>
        <fullName evidence="1">Uncharacterized protein</fullName>
    </submittedName>
</protein>
<proteinExistence type="predicted"/>
<comment type="caution">
    <text evidence="1">The sequence shown here is derived from an EMBL/GenBank/DDBJ whole genome shotgun (WGS) entry which is preliminary data.</text>
</comment>
<name>A0A085V3W4_PSESX</name>
<evidence type="ECO:0000313" key="1">
    <source>
        <dbReference type="EMBL" id="KFE50127.1"/>
    </source>
</evidence>
<evidence type="ECO:0000313" key="2">
    <source>
        <dbReference type="Proteomes" id="UP000028631"/>
    </source>
</evidence>
<reference evidence="1 2" key="1">
    <citation type="submission" date="2014-07" db="EMBL/GenBank/DDBJ databases">
        <title>Draft Genome Sequences of Environmental Pseudomonas syringae strains.</title>
        <authorList>
            <person name="Baltrus D.A."/>
            <person name="Berge O."/>
            <person name="Morris C."/>
        </authorList>
    </citation>
    <scope>NUCLEOTIDE SEQUENCE [LARGE SCALE GENOMIC DNA]</scope>
    <source>
        <strain evidence="1 2">GAW0119</strain>
    </source>
</reference>
<dbReference type="AlphaFoldDB" id="A0A085V3W4"/>
<keyword evidence="2" id="KW-1185">Reference proteome</keyword>
<dbReference type="PATRIC" id="fig|317.175.peg.5412"/>
<dbReference type="EMBL" id="JPQU01000109">
    <property type="protein sequence ID" value="KFE50127.1"/>
    <property type="molecule type" value="Genomic_DNA"/>
</dbReference>
<accession>A0A085V3W4</accession>
<dbReference type="RefSeq" id="WP_032631967.1">
    <property type="nucleotide sequence ID" value="NZ_JPQU01000109.1"/>
</dbReference>
<dbReference type="Proteomes" id="UP000028631">
    <property type="component" value="Unassembled WGS sequence"/>
</dbReference>
<organism evidence="1 2">
    <name type="scientific">Pseudomonas syringae</name>
    <dbReference type="NCBI Taxonomy" id="317"/>
    <lineage>
        <taxon>Bacteria</taxon>
        <taxon>Pseudomonadati</taxon>
        <taxon>Pseudomonadota</taxon>
        <taxon>Gammaproteobacteria</taxon>
        <taxon>Pseudomonadales</taxon>
        <taxon>Pseudomonadaceae</taxon>
        <taxon>Pseudomonas</taxon>
    </lineage>
</organism>
<sequence>MNGYVIKLNPRTANSLHVYRPGESAPAFMVSSEDEANRLIKVDRANPEPLNRCVDCVKEECPCLPV</sequence>